<dbReference type="EMBL" id="JACHGX010000008">
    <property type="protein sequence ID" value="MBB6090760.1"/>
    <property type="molecule type" value="Genomic_DNA"/>
</dbReference>
<proteinExistence type="predicted"/>
<dbReference type="RefSeq" id="WP_010902111.1">
    <property type="nucleotide sequence ID" value="NZ_JACHGX010000008.1"/>
</dbReference>
<gene>
    <name evidence="1" type="ORF">HNR49_002145</name>
</gene>
<dbReference type="Proteomes" id="UP000642919">
    <property type="component" value="Unassembled WGS sequence"/>
</dbReference>
<accession>A0A841HEI4</accession>
<dbReference type="AlphaFoldDB" id="A0A841HEI4"/>
<protein>
    <submittedName>
        <fullName evidence="1">Uncharacterized protein</fullName>
    </submittedName>
</protein>
<evidence type="ECO:0000313" key="2">
    <source>
        <dbReference type="Proteomes" id="UP000642919"/>
    </source>
</evidence>
<organism evidence="1 2">
    <name type="scientific">Halobacterium salinarum</name>
    <name type="common">Halobacterium halobium</name>
    <dbReference type="NCBI Taxonomy" id="2242"/>
    <lineage>
        <taxon>Archaea</taxon>
        <taxon>Methanobacteriati</taxon>
        <taxon>Methanobacteriota</taxon>
        <taxon>Stenosarchaea group</taxon>
        <taxon>Halobacteria</taxon>
        <taxon>Halobacteriales</taxon>
        <taxon>Halobacteriaceae</taxon>
        <taxon>Halobacterium</taxon>
    </lineage>
</organism>
<comment type="caution">
    <text evidence="1">The sequence shown here is derived from an EMBL/GenBank/DDBJ whole genome shotgun (WGS) entry which is preliminary data.</text>
</comment>
<evidence type="ECO:0000313" key="1">
    <source>
        <dbReference type="EMBL" id="MBB6090760.1"/>
    </source>
</evidence>
<name>A0A841HEI4_HALSI</name>
<sequence length="149" mass="17766">MSGVQTPHDRLGVFKELADVPNSRRLHQYASAYEGQDTWAGYRATVDLGERMSEEWARFSRRWKDHMDERGRHHALAQPDDVEAWSVWMLDSFSVDRAYQHWNVIEGLYDWLKWHTEHPHTYNPFHMAAVEPESSTREIWSRKIEKRNA</sequence>
<reference evidence="1" key="1">
    <citation type="submission" date="2020-08" db="EMBL/GenBank/DDBJ databases">
        <title>Genomic Encyclopedia of Type Strains, Phase IV (KMG-IV): sequencing the most valuable type-strain genomes for metagenomic binning, comparative biology and taxonomic classification.</title>
        <authorList>
            <person name="Goeker M."/>
        </authorList>
    </citation>
    <scope>NUCLEOTIDE SEQUENCE</scope>
    <source>
        <strain evidence="1">DSM 669</strain>
    </source>
</reference>